<feature type="compositionally biased region" description="Low complexity" evidence="2">
    <location>
        <begin position="417"/>
        <end position="427"/>
    </location>
</feature>
<dbReference type="Proteomes" id="UP000659654">
    <property type="component" value="Unassembled WGS sequence"/>
</dbReference>
<dbReference type="Proteomes" id="UP000582659">
    <property type="component" value="Unassembled WGS sequence"/>
</dbReference>
<reference evidence="5" key="2">
    <citation type="submission" date="2020-08" db="EMBL/GenBank/DDBJ databases">
        <authorList>
            <person name="Kikuchi T."/>
        </authorList>
    </citation>
    <scope>NUCLEOTIDE SEQUENCE</scope>
    <source>
        <strain evidence="4">Ka4C1</strain>
    </source>
</reference>
<dbReference type="AlphaFoldDB" id="A0A1I7RTU9"/>
<protein>
    <submittedName>
        <fullName evidence="4">(pine wood nematode) hypothetical protein</fullName>
    </submittedName>
</protein>
<evidence type="ECO:0000256" key="2">
    <source>
        <dbReference type="SAM" id="MobiDB-lite"/>
    </source>
</evidence>
<keyword evidence="3" id="KW-1133">Transmembrane helix</keyword>
<dbReference type="OrthoDB" id="10468855at2759"/>
<feature type="compositionally biased region" description="Gly residues" evidence="2">
    <location>
        <begin position="274"/>
        <end position="283"/>
    </location>
</feature>
<evidence type="ECO:0000313" key="8">
    <source>
        <dbReference type="WBParaSite" id="BXY_0415400.1"/>
    </source>
</evidence>
<dbReference type="InterPro" id="IPR008160">
    <property type="entry name" value="Collagen"/>
</dbReference>
<evidence type="ECO:0000313" key="5">
    <source>
        <dbReference type="EMBL" id="CAG9122099.1"/>
    </source>
</evidence>
<dbReference type="SMR" id="A0A1I7RTU9"/>
<dbReference type="Proteomes" id="UP000095284">
    <property type="component" value="Unplaced"/>
</dbReference>
<evidence type="ECO:0000256" key="1">
    <source>
        <dbReference type="ARBA" id="ARBA00022737"/>
    </source>
</evidence>
<feature type="region of interest" description="Disordered" evidence="2">
    <location>
        <begin position="402"/>
        <end position="460"/>
    </location>
</feature>
<feature type="transmembrane region" description="Helical" evidence="3">
    <location>
        <begin position="36"/>
        <end position="61"/>
    </location>
</feature>
<dbReference type="WBParaSite" id="BXY_0415400.1">
    <property type="protein sequence ID" value="BXY_0415400.1"/>
    <property type="gene ID" value="BXY_0415400"/>
</dbReference>
<organism evidence="6 8">
    <name type="scientific">Bursaphelenchus xylophilus</name>
    <name type="common">Pinewood nematode worm</name>
    <name type="synonym">Aphelenchoides xylophilus</name>
    <dbReference type="NCBI Taxonomy" id="6326"/>
    <lineage>
        <taxon>Eukaryota</taxon>
        <taxon>Metazoa</taxon>
        <taxon>Ecdysozoa</taxon>
        <taxon>Nematoda</taxon>
        <taxon>Chromadorea</taxon>
        <taxon>Rhabditida</taxon>
        <taxon>Tylenchina</taxon>
        <taxon>Tylenchomorpha</taxon>
        <taxon>Aphelenchoidea</taxon>
        <taxon>Aphelenchoididae</taxon>
        <taxon>Bursaphelenchus</taxon>
    </lineage>
</organism>
<keyword evidence="1" id="KW-0677">Repeat</keyword>
<gene>
    <name evidence="4" type="ORF">BXYJ_LOCUS11272</name>
</gene>
<dbReference type="EMBL" id="CAJFDI010000005">
    <property type="protein sequence ID" value="CAD5231020.1"/>
    <property type="molecule type" value="Genomic_DNA"/>
</dbReference>
<dbReference type="eggNOG" id="KOG3544">
    <property type="taxonomic scope" value="Eukaryota"/>
</dbReference>
<dbReference type="Pfam" id="PF01391">
    <property type="entry name" value="Collagen"/>
    <property type="match status" value="1"/>
</dbReference>
<dbReference type="EMBL" id="CAJFCV020000005">
    <property type="protein sequence ID" value="CAG9122099.1"/>
    <property type="molecule type" value="Genomic_DNA"/>
</dbReference>
<dbReference type="PANTHER" id="PTHR24637:SF328">
    <property type="entry name" value="NEMATODE CUTICLE COLLAGEN N-TERMINAL DOMAIN-CONTAINING PROTEIN"/>
    <property type="match status" value="1"/>
</dbReference>
<evidence type="ECO:0000313" key="4">
    <source>
        <dbReference type="EMBL" id="CAD5231020.1"/>
    </source>
</evidence>
<sequence>MPGPFMYRYYVTPNLDGQKSESTATLPAGEQNDQTFYWLVPCFAALSVGFSLVGVFTVAVMMPAALSRFHKTHDYVNSHANHFKHQTNALWLELNRVQKQWRLRRDHVYTNHTTIPIIPVLPLHQGFIPFPFHRIEIRKHPTPSDRFVPNDSTFDFDENLEDTTTYKKSSGTTENFEYSDRTTVTQRPLVRVTVKPMLRPLLPLSVGSFMSEKARQTFDFYSQHLNNPAPTYRPPDPPIFYPPPPPMPSYTKSSGYVTNCMGPPGPPGQDGLNGPEGGAGADGAPGADAIFERLETPCQICPQGPPGPVGAPGAPGNQGYAGSKGLAGEIGAAGKQSDCSGMPGEPGEVGAQGLQGERGAPGLDWFTGVGAPGPAGPPGPQGLPGLMGALGKPGLVFGVPGPPGLPGEDGWTGDQGEPGPTGTVGEPGIDKGYCPCPYRNDSPYIQPRQSNHGFGKSKRG</sequence>
<proteinExistence type="predicted"/>
<accession>A0A1I7RTU9</accession>
<keyword evidence="3" id="KW-0472">Membrane</keyword>
<evidence type="ECO:0000313" key="7">
    <source>
        <dbReference type="Proteomes" id="UP000659654"/>
    </source>
</evidence>
<evidence type="ECO:0000256" key="3">
    <source>
        <dbReference type="SAM" id="Phobius"/>
    </source>
</evidence>
<dbReference type="PANTHER" id="PTHR24637">
    <property type="entry name" value="COLLAGEN"/>
    <property type="match status" value="1"/>
</dbReference>
<feature type="region of interest" description="Disordered" evidence="2">
    <location>
        <begin position="261"/>
        <end position="285"/>
    </location>
</feature>
<keyword evidence="3" id="KW-0812">Transmembrane</keyword>
<name>A0A1I7RTU9_BURXY</name>
<evidence type="ECO:0000313" key="6">
    <source>
        <dbReference type="Proteomes" id="UP000095284"/>
    </source>
</evidence>
<keyword evidence="7" id="KW-1185">Reference proteome</keyword>
<reference evidence="8" key="1">
    <citation type="submission" date="2016-11" db="UniProtKB">
        <authorList>
            <consortium name="WormBaseParasite"/>
        </authorList>
    </citation>
    <scope>IDENTIFICATION</scope>
</reference>